<dbReference type="PANTHER" id="PTHR22911:SF6">
    <property type="entry name" value="SOLUTE CARRIER FAMILY 35 MEMBER G1"/>
    <property type="match status" value="1"/>
</dbReference>
<comment type="subcellular location">
    <subcellularLocation>
        <location evidence="1">Membrane</location>
        <topology evidence="1">Multi-pass membrane protein</topology>
    </subcellularLocation>
</comment>
<dbReference type="PANTHER" id="PTHR22911">
    <property type="entry name" value="ACYL-MALONYL CONDENSING ENZYME-RELATED"/>
    <property type="match status" value="1"/>
</dbReference>
<feature type="transmembrane region" description="Helical" evidence="5">
    <location>
        <begin position="197"/>
        <end position="216"/>
    </location>
</feature>
<feature type="transmembrane region" description="Helical" evidence="5">
    <location>
        <begin position="12"/>
        <end position="32"/>
    </location>
</feature>
<evidence type="ECO:0000256" key="3">
    <source>
        <dbReference type="ARBA" id="ARBA00022989"/>
    </source>
</evidence>
<comment type="caution">
    <text evidence="7">The sequence shown here is derived from an EMBL/GenBank/DDBJ whole genome shotgun (WGS) entry which is preliminary data.</text>
</comment>
<evidence type="ECO:0000256" key="2">
    <source>
        <dbReference type="ARBA" id="ARBA00022692"/>
    </source>
</evidence>
<reference evidence="7 8" key="1">
    <citation type="submission" date="2024-02" db="EMBL/GenBank/DDBJ databases">
        <title>De novo assembly and annotation of 12 fungi associated with fruit tree decline syndrome in Ontario, Canada.</title>
        <authorList>
            <person name="Sulman M."/>
            <person name="Ellouze W."/>
            <person name="Ilyukhin E."/>
        </authorList>
    </citation>
    <scope>NUCLEOTIDE SEQUENCE [LARGE SCALE GENOMIC DNA]</scope>
    <source>
        <strain evidence="7 8">M97-236</strain>
    </source>
</reference>
<feature type="domain" description="EamA" evidence="6">
    <location>
        <begin position="8"/>
        <end position="114"/>
    </location>
</feature>
<keyword evidence="3 5" id="KW-1133">Transmembrane helix</keyword>
<dbReference type="SUPFAM" id="SSF103481">
    <property type="entry name" value="Multidrug resistance efflux transporter EmrE"/>
    <property type="match status" value="1"/>
</dbReference>
<accession>A0ABR3R0I6</accession>
<keyword evidence="2 5" id="KW-0812">Transmembrane</keyword>
<gene>
    <name evidence="7" type="ORF">SLS59_007539</name>
</gene>
<name>A0ABR3R0I6_9PLEO</name>
<evidence type="ECO:0000313" key="7">
    <source>
        <dbReference type="EMBL" id="KAL1597507.1"/>
    </source>
</evidence>
<evidence type="ECO:0000259" key="6">
    <source>
        <dbReference type="Pfam" id="PF00892"/>
    </source>
</evidence>
<evidence type="ECO:0000256" key="4">
    <source>
        <dbReference type="ARBA" id="ARBA00023136"/>
    </source>
</evidence>
<keyword evidence="4 5" id="KW-0472">Membrane</keyword>
<dbReference type="EMBL" id="JAKIXB020000026">
    <property type="protein sequence ID" value="KAL1597507.1"/>
    <property type="molecule type" value="Genomic_DNA"/>
</dbReference>
<feature type="transmembrane region" description="Helical" evidence="5">
    <location>
        <begin position="103"/>
        <end position="123"/>
    </location>
</feature>
<organism evidence="7 8">
    <name type="scientific">Nothophoma quercina</name>
    <dbReference type="NCBI Taxonomy" id="749835"/>
    <lineage>
        <taxon>Eukaryota</taxon>
        <taxon>Fungi</taxon>
        <taxon>Dikarya</taxon>
        <taxon>Ascomycota</taxon>
        <taxon>Pezizomycotina</taxon>
        <taxon>Dothideomycetes</taxon>
        <taxon>Pleosporomycetidae</taxon>
        <taxon>Pleosporales</taxon>
        <taxon>Pleosporineae</taxon>
        <taxon>Didymellaceae</taxon>
        <taxon>Nothophoma</taxon>
    </lineage>
</organism>
<feature type="transmembrane region" description="Helical" evidence="5">
    <location>
        <begin position="165"/>
        <end position="185"/>
    </location>
</feature>
<dbReference type="Pfam" id="PF00892">
    <property type="entry name" value="EamA"/>
    <property type="match status" value="1"/>
</dbReference>
<keyword evidence="8" id="KW-1185">Reference proteome</keyword>
<evidence type="ECO:0000313" key="8">
    <source>
        <dbReference type="Proteomes" id="UP001521222"/>
    </source>
</evidence>
<proteinExistence type="predicted"/>
<feature type="transmembrane region" description="Helical" evidence="5">
    <location>
        <begin position="44"/>
        <end position="66"/>
    </location>
</feature>
<protein>
    <recommendedName>
        <fullName evidence="6">EamA domain-containing protein</fullName>
    </recommendedName>
</protein>
<evidence type="ECO:0000256" key="5">
    <source>
        <dbReference type="SAM" id="Phobius"/>
    </source>
</evidence>
<dbReference type="InterPro" id="IPR037185">
    <property type="entry name" value="EmrE-like"/>
</dbReference>
<sequence length="261" mass="28393">MEGNDGKGYHPFHILFARMGITVLCASVYMWYKKTEYFPLGMREVRPLLVARGLFGFFGVFDSLLYLPLADAIVITFLAPSLACWACSYLINEPFTRMEQVAAYVSLFGVVLIARPMSLFAFLSHLNEAIQPPNGDADVVGPVNATADAHRLAAELDEVTPAQRASAVGVALLGICGFVMMLFALSFDKLIWGTTPGALSIIGSSLILGSAIYVAMNKEDPKKAVTVREYGDQEEGRELMATEPDADLDGDVQGIRLTSVR</sequence>
<dbReference type="InterPro" id="IPR000620">
    <property type="entry name" value="EamA_dom"/>
</dbReference>
<evidence type="ECO:0000256" key="1">
    <source>
        <dbReference type="ARBA" id="ARBA00004141"/>
    </source>
</evidence>
<dbReference type="Proteomes" id="UP001521222">
    <property type="component" value="Unassembled WGS sequence"/>
</dbReference>